<dbReference type="Proteomes" id="UP000000641">
    <property type="component" value="Chromosome"/>
</dbReference>
<dbReference type="EnsemblBacteria" id="ABL78510">
    <property type="protein sequence ID" value="ABL78510"/>
    <property type="gene ID" value="Tpen_1111"/>
</dbReference>
<dbReference type="AlphaFoldDB" id="A1RZ80"/>
<feature type="compositionally biased region" description="Low complexity" evidence="1">
    <location>
        <begin position="172"/>
        <end position="188"/>
    </location>
</feature>
<protein>
    <submittedName>
        <fullName evidence="3">Uncharacterized membrane-associated protein/domain-like protein</fullName>
    </submittedName>
</protein>
<dbReference type="SUPFAM" id="SSF46785">
    <property type="entry name" value="Winged helix' DNA-binding domain"/>
    <property type="match status" value="1"/>
</dbReference>
<keyword evidence="2" id="KW-0472">Membrane</keyword>
<dbReference type="InterPro" id="IPR036390">
    <property type="entry name" value="WH_DNA-bd_sf"/>
</dbReference>
<organism evidence="3 4">
    <name type="scientific">Thermofilum pendens (strain DSM 2475 / Hrk 5)</name>
    <dbReference type="NCBI Taxonomy" id="368408"/>
    <lineage>
        <taxon>Archaea</taxon>
        <taxon>Thermoproteota</taxon>
        <taxon>Thermoprotei</taxon>
        <taxon>Thermofilales</taxon>
        <taxon>Thermofilaceae</taxon>
        <taxon>Thermofilum</taxon>
    </lineage>
</organism>
<proteinExistence type="predicted"/>
<evidence type="ECO:0000313" key="3">
    <source>
        <dbReference type="EMBL" id="ABL78510.1"/>
    </source>
</evidence>
<dbReference type="KEGG" id="tpe:Tpen_1111"/>
<evidence type="ECO:0000313" key="4">
    <source>
        <dbReference type="Proteomes" id="UP000000641"/>
    </source>
</evidence>
<dbReference type="EMBL" id="CP000505">
    <property type="protein sequence ID" value="ABL78510.1"/>
    <property type="molecule type" value="Genomic_DNA"/>
</dbReference>
<keyword evidence="2" id="KW-1133">Transmembrane helix</keyword>
<dbReference type="eggNOG" id="arCOG00374">
    <property type="taxonomic scope" value="Archaea"/>
</dbReference>
<sequence>MVMLAALITVCVILPAGSVPVNSVAITILPTGVAKVDYSVSVGNASLLDIQLVGTPLPEYGVVVVDEHGTPLAYMVNETTGTMRIITLGSSLVSISYFTSSILSMSKGVWTVSYVSPLPSTVRLPAGTALSSLSTVPTSVTVQNQSLVLSFQPGRVSFSYVYVPQQPPQQAPPQTSQPSRVNASQPASQPQPTPSPQQPAPAKTTPSGMPIEPLYIAVLGAAGAAVVLALLLKARGGRELGEEDEEIIGVLKKLGGGAFQSDIGLYVSLPPTTLWRRIRRLEKLGYVKIEKKAGRNFVRLVKG</sequence>
<keyword evidence="2" id="KW-0812">Transmembrane</keyword>
<feature type="compositionally biased region" description="Pro residues" evidence="1">
    <location>
        <begin position="189"/>
        <end position="199"/>
    </location>
</feature>
<feature type="transmembrane region" description="Helical" evidence="2">
    <location>
        <begin position="214"/>
        <end position="232"/>
    </location>
</feature>
<reference evidence="4" key="1">
    <citation type="journal article" date="2008" name="J. Bacteriol.">
        <title>Genome sequence of Thermofilum pendens reveals an exceptional loss of biosynthetic pathways without genome reduction.</title>
        <authorList>
            <person name="Anderson I."/>
            <person name="Rodriguez J."/>
            <person name="Susanti D."/>
            <person name="Porat I."/>
            <person name="Reich C."/>
            <person name="Ulrich L.E."/>
            <person name="Elkins J.G."/>
            <person name="Mavromatis K."/>
            <person name="Lykidis A."/>
            <person name="Kim E."/>
            <person name="Thompson L.S."/>
            <person name="Nolan M."/>
            <person name="Land M."/>
            <person name="Copeland A."/>
            <person name="Lapidus A."/>
            <person name="Lucas S."/>
            <person name="Detter C."/>
            <person name="Zhulin I.B."/>
            <person name="Olsen G.J."/>
            <person name="Whitman W."/>
            <person name="Mukhopadhyay B."/>
            <person name="Bristow J."/>
            <person name="Kyrpides N."/>
        </authorList>
    </citation>
    <scope>NUCLEOTIDE SEQUENCE [LARGE SCALE GENOMIC DNA]</scope>
    <source>
        <strain evidence="4">DSM 2475 / Hrk 5</strain>
    </source>
</reference>
<evidence type="ECO:0000256" key="2">
    <source>
        <dbReference type="SAM" id="Phobius"/>
    </source>
</evidence>
<evidence type="ECO:0000256" key="1">
    <source>
        <dbReference type="SAM" id="MobiDB-lite"/>
    </source>
</evidence>
<accession>A1RZ80</accession>
<dbReference type="STRING" id="368408.Tpen_1111"/>
<keyword evidence="4" id="KW-1185">Reference proteome</keyword>
<name>A1RZ80_THEPD</name>
<dbReference type="HOGENOM" id="CLU_079811_0_0_2"/>
<gene>
    <name evidence="3" type="ordered locus">Tpen_1111</name>
</gene>
<feature type="region of interest" description="Disordered" evidence="1">
    <location>
        <begin position="166"/>
        <end position="206"/>
    </location>
</feature>